<reference evidence="6" key="1">
    <citation type="submission" date="2021-02" db="EMBL/GenBank/DDBJ databases">
        <authorList>
            <person name="Dougan E. K."/>
            <person name="Rhodes N."/>
            <person name="Thang M."/>
            <person name="Chan C."/>
        </authorList>
    </citation>
    <scope>NUCLEOTIDE SEQUENCE</scope>
</reference>
<sequence length="912" mass="98702">MGLDRALSILLRADPVQLLSSQTNMGDTALHLACHRRRRRTIQDLLEAKADCNAKNGKGRSALHVVSRIPCYSSSEKDELACIMQTLLDATGNPAAPENNGDSPLHQAILHDHQKMVDALLAAKAEANIKGCSGNSALHMAAHKGLTAMAQRLLDSKADPAVLNDDGKTALQHARAKKFKAVAQVIEGSYFHTTSRKPMPGAQPAELAYDGSAGEGQGAEDPGPAEVVFQTSPAFALRSAFILTNSKYSEHETGLPDLPNTAEPGRMLQEALLMSGFKVTLCEDVTEDEFWKKLQELEQYLKISAEHLVVFYYAGHGRESHGDLEMLMLEGRVSFSQVRGRLLGPKVALLAVPDCCRENALDSTFRATPAKAAALPMQTLPAAPVAESRRGNFYVVWAGDRGTCISDSQEDSLGQQIAGSLTSLSGKSLEEVLKQASEQVTLRRVSCAELQRPWSERGIGQDVGPRVLRPVLCPRCEQLRRDAGSGSQRVLPAESFERLLRNPCDSFGRCALAALNTLEKHFWKTSQDSRWGPLSAYFCAAVRANEVPVLQYMAHLHPELLGSHGFDVFDHVSNQGAGRPSPCALRRTPVLAVAVHALALGSASGALSFLLQARADVNASDREGWTALQLASYLGHRASLEVLLRARKEVRDVKLWSLKPVQLAAAQGHQDCLELLLEKRASAETAPAGWMMSTMPRVAHADPKKVWYQQIILERLGKSACKKPLGGLSALHLAALGGYSGCVRALLQAAGDPNTFTEQGASPLQLCVKKWSQNEAGHAPFSNSPDFQGVWDALLEAGASDQPSSGHDTALHSLAFHWSSICPEKTRAVGARLIDAGSRLDARGSSGGTPLHFAVNGRNWAMCCLLLERRADPSLKNDAGRCVWDLPILEDPGKWPNADGLTCRTFLSSLRH</sequence>
<dbReference type="SMART" id="SM00248">
    <property type="entry name" value="ANK"/>
    <property type="match status" value="7"/>
</dbReference>
<dbReference type="Gene3D" id="1.25.40.20">
    <property type="entry name" value="Ankyrin repeat-containing domain"/>
    <property type="match status" value="5"/>
</dbReference>
<evidence type="ECO:0000256" key="4">
    <source>
        <dbReference type="SAM" id="MobiDB-lite"/>
    </source>
</evidence>
<dbReference type="PANTHER" id="PTHR24198:SF165">
    <property type="entry name" value="ANKYRIN REPEAT-CONTAINING PROTEIN-RELATED"/>
    <property type="match status" value="1"/>
</dbReference>
<feature type="region of interest" description="Disordered" evidence="4">
    <location>
        <begin position="193"/>
        <end position="222"/>
    </location>
</feature>
<comment type="caution">
    <text evidence="6">The sequence shown here is derived from an EMBL/GenBank/DDBJ whole genome shotgun (WGS) entry which is preliminary data.</text>
</comment>
<dbReference type="EMBL" id="CAJNDS010002440">
    <property type="protein sequence ID" value="CAE7476020.1"/>
    <property type="molecule type" value="Genomic_DNA"/>
</dbReference>
<evidence type="ECO:0000313" key="7">
    <source>
        <dbReference type="Proteomes" id="UP000604046"/>
    </source>
</evidence>
<keyword evidence="7" id="KW-1185">Reference proteome</keyword>
<dbReference type="PROSITE" id="PS50297">
    <property type="entry name" value="ANK_REP_REGION"/>
    <property type="match status" value="5"/>
</dbReference>
<feature type="repeat" description="ANK" evidence="3">
    <location>
        <begin position="726"/>
        <end position="758"/>
    </location>
</feature>
<organism evidence="6 7">
    <name type="scientific">Symbiodinium natans</name>
    <dbReference type="NCBI Taxonomy" id="878477"/>
    <lineage>
        <taxon>Eukaryota</taxon>
        <taxon>Sar</taxon>
        <taxon>Alveolata</taxon>
        <taxon>Dinophyceae</taxon>
        <taxon>Suessiales</taxon>
        <taxon>Symbiodiniaceae</taxon>
        <taxon>Symbiodinium</taxon>
    </lineage>
</organism>
<dbReference type="InterPro" id="IPR011600">
    <property type="entry name" value="Pept_C14_caspase"/>
</dbReference>
<dbReference type="Pfam" id="PF00023">
    <property type="entry name" value="Ank"/>
    <property type="match status" value="5"/>
</dbReference>
<dbReference type="InterPro" id="IPR002110">
    <property type="entry name" value="Ankyrin_rpt"/>
</dbReference>
<dbReference type="InterPro" id="IPR001309">
    <property type="entry name" value="Pept_C14_p20"/>
</dbReference>
<name>A0A812SIV8_9DINO</name>
<evidence type="ECO:0000259" key="5">
    <source>
        <dbReference type="PROSITE" id="PS50208"/>
    </source>
</evidence>
<accession>A0A812SIV8</accession>
<dbReference type="SUPFAM" id="SSF52129">
    <property type="entry name" value="Caspase-like"/>
    <property type="match status" value="1"/>
</dbReference>
<feature type="repeat" description="ANK" evidence="3">
    <location>
        <begin position="133"/>
        <end position="165"/>
    </location>
</feature>
<evidence type="ECO:0000256" key="3">
    <source>
        <dbReference type="PROSITE-ProRule" id="PRU00023"/>
    </source>
</evidence>
<dbReference type="Proteomes" id="UP000604046">
    <property type="component" value="Unassembled WGS sequence"/>
</dbReference>
<dbReference type="GO" id="GO:0006508">
    <property type="term" value="P:proteolysis"/>
    <property type="evidence" value="ECO:0007669"/>
    <property type="project" value="InterPro"/>
</dbReference>
<dbReference type="PROSITE" id="PS50088">
    <property type="entry name" value="ANK_REPEAT"/>
    <property type="match status" value="5"/>
</dbReference>
<feature type="repeat" description="ANK" evidence="3">
    <location>
        <begin position="846"/>
        <end position="878"/>
    </location>
</feature>
<protein>
    <submittedName>
        <fullName evidence="6">Ankrd44 protein</fullName>
    </submittedName>
</protein>
<keyword evidence="2 3" id="KW-0040">ANK repeat</keyword>
<keyword evidence="1" id="KW-0677">Repeat</keyword>
<dbReference type="Pfam" id="PF00656">
    <property type="entry name" value="Peptidase_C14"/>
    <property type="match status" value="1"/>
</dbReference>
<dbReference type="PANTHER" id="PTHR24198">
    <property type="entry name" value="ANKYRIN REPEAT AND PROTEIN KINASE DOMAIN-CONTAINING PROTEIN"/>
    <property type="match status" value="1"/>
</dbReference>
<evidence type="ECO:0000313" key="6">
    <source>
        <dbReference type="EMBL" id="CAE7476020.1"/>
    </source>
</evidence>
<dbReference type="Pfam" id="PF12796">
    <property type="entry name" value="Ank_2"/>
    <property type="match status" value="1"/>
</dbReference>
<proteinExistence type="predicted"/>
<dbReference type="Gene3D" id="3.40.50.1460">
    <property type="match status" value="1"/>
</dbReference>
<feature type="domain" description="Caspase family p20" evidence="5">
    <location>
        <begin position="236"/>
        <end position="320"/>
    </location>
</feature>
<dbReference type="SUPFAM" id="SSF48403">
    <property type="entry name" value="Ankyrin repeat"/>
    <property type="match status" value="2"/>
</dbReference>
<dbReference type="GO" id="GO:0004197">
    <property type="term" value="F:cysteine-type endopeptidase activity"/>
    <property type="evidence" value="ECO:0007669"/>
    <property type="project" value="InterPro"/>
</dbReference>
<dbReference type="AlphaFoldDB" id="A0A812SIV8"/>
<dbReference type="OrthoDB" id="427875at2759"/>
<feature type="repeat" description="ANK" evidence="3">
    <location>
        <begin position="25"/>
        <end position="57"/>
    </location>
</feature>
<dbReference type="InterPro" id="IPR029030">
    <property type="entry name" value="Caspase-like_dom_sf"/>
</dbReference>
<evidence type="ECO:0000256" key="2">
    <source>
        <dbReference type="ARBA" id="ARBA00023043"/>
    </source>
</evidence>
<evidence type="ECO:0000256" key="1">
    <source>
        <dbReference type="ARBA" id="ARBA00022737"/>
    </source>
</evidence>
<gene>
    <name evidence="6" type="primary">Ankrd44</name>
    <name evidence="6" type="ORF">SNAT2548_LOCUS26739</name>
</gene>
<dbReference type="InterPro" id="IPR036770">
    <property type="entry name" value="Ankyrin_rpt-contain_sf"/>
</dbReference>
<feature type="repeat" description="ANK" evidence="3">
    <location>
        <begin position="100"/>
        <end position="132"/>
    </location>
</feature>
<dbReference type="PROSITE" id="PS50208">
    <property type="entry name" value="CASPASE_P20"/>
    <property type="match status" value="1"/>
</dbReference>